<dbReference type="AlphaFoldDB" id="A0A090ACA9"/>
<dbReference type="STRING" id="40754.THII_0002"/>
<dbReference type="HOGENOM" id="CLU_116670_0_2_6"/>
<evidence type="ECO:0000313" key="1">
    <source>
        <dbReference type="EMBL" id="BAP54299.1"/>
    </source>
</evidence>
<keyword evidence="2" id="KW-1185">Reference proteome</keyword>
<gene>
    <name evidence="1" type="ORF">THII_0002</name>
</gene>
<dbReference type="KEGG" id="tig:THII_0002"/>
<dbReference type="PANTHER" id="PTHR34235">
    <property type="entry name" value="SLR1203 PROTEIN-RELATED"/>
    <property type="match status" value="1"/>
</dbReference>
<dbReference type="InterPro" id="IPR002636">
    <property type="entry name" value="DUF29"/>
</dbReference>
<sequence length="145" mass="17019">MNKSIDYETDFYAWAQYNADLLRQRQFSELDIEHLVEELESMGKRDRRELTSRFKILLAHLLKWQYQPSYRCSSWRGSIAEQRLQINDLIKANPSLKSYLPEAIIFAYPEALELASDETGLPQSIFPTTCTYSIEQLLDKNFVTT</sequence>
<dbReference type="Pfam" id="PF01724">
    <property type="entry name" value="DUF29"/>
    <property type="match status" value="1"/>
</dbReference>
<evidence type="ECO:0000313" key="2">
    <source>
        <dbReference type="Proteomes" id="UP000031623"/>
    </source>
</evidence>
<dbReference type="EMBL" id="AP014633">
    <property type="protein sequence ID" value="BAP54299.1"/>
    <property type="molecule type" value="Genomic_DNA"/>
</dbReference>
<dbReference type="Gene3D" id="1.20.1220.20">
    <property type="entry name" value="Uncharcterised protein PF01724"/>
    <property type="match status" value="1"/>
</dbReference>
<accession>A0A090ACA9</accession>
<proteinExistence type="predicted"/>
<dbReference type="Proteomes" id="UP000031623">
    <property type="component" value="Chromosome"/>
</dbReference>
<name>A0A090ACA9_9GAMM</name>
<reference evidence="1 2" key="1">
    <citation type="journal article" date="2014" name="ISME J.">
        <title>Ecophysiology of Thioploca ingrica as revealed by the complete genome sequence supplemented with proteomic evidence.</title>
        <authorList>
            <person name="Kojima H."/>
            <person name="Ogura Y."/>
            <person name="Yamamoto N."/>
            <person name="Togashi T."/>
            <person name="Mori H."/>
            <person name="Watanabe T."/>
            <person name="Nemoto F."/>
            <person name="Kurokawa K."/>
            <person name="Hayashi T."/>
            <person name="Fukui M."/>
        </authorList>
    </citation>
    <scope>NUCLEOTIDE SEQUENCE [LARGE SCALE GENOMIC DNA]</scope>
</reference>
<organism evidence="1 2">
    <name type="scientific">Thioploca ingrica</name>
    <dbReference type="NCBI Taxonomy" id="40754"/>
    <lineage>
        <taxon>Bacteria</taxon>
        <taxon>Pseudomonadati</taxon>
        <taxon>Pseudomonadota</taxon>
        <taxon>Gammaproteobacteria</taxon>
        <taxon>Thiotrichales</taxon>
        <taxon>Thiotrichaceae</taxon>
        <taxon>Thioploca</taxon>
    </lineage>
</organism>
<dbReference type="OrthoDB" id="5767965at2"/>
<evidence type="ECO:0008006" key="3">
    <source>
        <dbReference type="Google" id="ProtNLM"/>
    </source>
</evidence>
<protein>
    <recommendedName>
        <fullName evidence="3">DUF29 domain-containing protein</fullName>
    </recommendedName>
</protein>